<reference evidence="6 7" key="1">
    <citation type="journal article" date="2013" name="PLoS ONE">
        <title>Poles Apart: Arctic and Antarctic Octadecabacter strains Share High Genome Plasticity and a New Type of Xanthorhodopsin.</title>
        <authorList>
            <person name="Vollmers J."/>
            <person name="Voget S."/>
            <person name="Dietrich S."/>
            <person name="Gollnow K."/>
            <person name="Smits M."/>
            <person name="Meyer K."/>
            <person name="Brinkhoff T."/>
            <person name="Simon M."/>
            <person name="Daniel R."/>
        </authorList>
    </citation>
    <scope>NUCLEOTIDE SEQUENCE [LARGE SCALE GENOMIC DNA]</scope>
    <source>
        <strain evidence="6 7">307</strain>
    </source>
</reference>
<dbReference type="SMART" id="SM01008">
    <property type="entry name" value="Ald_Xan_dh_C"/>
    <property type="match status" value="1"/>
</dbReference>
<dbReference type="PROSITE" id="PS00197">
    <property type="entry name" value="2FE2S_FER_1"/>
    <property type="match status" value="1"/>
</dbReference>
<keyword evidence="4" id="KW-0408">Iron</keyword>
<dbReference type="RefSeq" id="WP_015499943.1">
    <property type="nucleotide sequence ID" value="NC_020911.1"/>
</dbReference>
<dbReference type="SUPFAM" id="SSF56003">
    <property type="entry name" value="Molybdenum cofactor-binding domain"/>
    <property type="match status" value="1"/>
</dbReference>
<dbReference type="Gene3D" id="3.30.365.10">
    <property type="entry name" value="Aldehyde oxidase/xanthine dehydrogenase, molybdopterin binding domain"/>
    <property type="match status" value="4"/>
</dbReference>
<dbReference type="InterPro" id="IPR001041">
    <property type="entry name" value="2Fe-2S_ferredoxin-type"/>
</dbReference>
<dbReference type="PROSITE" id="PS51085">
    <property type="entry name" value="2FE2S_FER_2"/>
    <property type="match status" value="1"/>
</dbReference>
<evidence type="ECO:0000256" key="2">
    <source>
        <dbReference type="ARBA" id="ARBA00022723"/>
    </source>
</evidence>
<keyword evidence="3" id="KW-0560">Oxidoreductase</keyword>
<evidence type="ECO:0000259" key="5">
    <source>
        <dbReference type="PROSITE" id="PS51085"/>
    </source>
</evidence>
<dbReference type="GO" id="GO:0005506">
    <property type="term" value="F:iron ion binding"/>
    <property type="evidence" value="ECO:0007669"/>
    <property type="project" value="InterPro"/>
</dbReference>
<dbReference type="GO" id="GO:0016491">
    <property type="term" value="F:oxidoreductase activity"/>
    <property type="evidence" value="ECO:0007669"/>
    <property type="project" value="UniProtKB-KW"/>
</dbReference>
<dbReference type="OrthoDB" id="9763985at2"/>
<dbReference type="InterPro" id="IPR002888">
    <property type="entry name" value="2Fe-2S-bd"/>
</dbReference>
<dbReference type="Pfam" id="PF00111">
    <property type="entry name" value="Fer2"/>
    <property type="match status" value="1"/>
</dbReference>
<dbReference type="InterPro" id="IPR016208">
    <property type="entry name" value="Ald_Oxase/xanthine_DH-like"/>
</dbReference>
<dbReference type="InterPro" id="IPR036884">
    <property type="entry name" value="2Fe-2S-bd_dom_sf"/>
</dbReference>
<proteinExistence type="inferred from homology"/>
<dbReference type="GO" id="GO:0051537">
    <property type="term" value="F:2 iron, 2 sulfur cluster binding"/>
    <property type="evidence" value="ECO:0007669"/>
    <property type="project" value="InterPro"/>
</dbReference>
<dbReference type="eggNOG" id="COG2080">
    <property type="taxonomic scope" value="Bacteria"/>
</dbReference>
<dbReference type="Pfam" id="PF02738">
    <property type="entry name" value="MoCoBD_1"/>
    <property type="match status" value="1"/>
</dbReference>
<dbReference type="HOGENOM" id="CLU_001681_2_3_5"/>
<dbReference type="STRING" id="391626.OAN307_c22980"/>
<evidence type="ECO:0000313" key="7">
    <source>
        <dbReference type="Proteomes" id="UP000005307"/>
    </source>
</evidence>
<dbReference type="InterPro" id="IPR046867">
    <property type="entry name" value="AldOxase/xan_DH_MoCoBD2"/>
</dbReference>
<dbReference type="AlphaFoldDB" id="M9R6R6"/>
<dbReference type="KEGG" id="oat:OAN307_c22980"/>
<dbReference type="InterPro" id="IPR012675">
    <property type="entry name" value="Beta-grasp_dom_sf"/>
</dbReference>
<keyword evidence="2" id="KW-0479">Metal-binding</keyword>
<dbReference type="Pfam" id="PF01799">
    <property type="entry name" value="Fer2_2"/>
    <property type="match status" value="1"/>
</dbReference>
<feature type="domain" description="2Fe-2S ferredoxin-type" evidence="5">
    <location>
        <begin position="1"/>
        <end position="84"/>
    </location>
</feature>
<dbReference type="SUPFAM" id="SSF54292">
    <property type="entry name" value="2Fe-2S ferredoxin-like"/>
    <property type="match status" value="1"/>
</dbReference>
<dbReference type="InterPro" id="IPR036856">
    <property type="entry name" value="Ald_Oxase/Xan_DH_a/b_sf"/>
</dbReference>
<dbReference type="SUPFAM" id="SSF54665">
    <property type="entry name" value="CO dehydrogenase molybdoprotein N-domain-like"/>
    <property type="match status" value="1"/>
</dbReference>
<dbReference type="CDD" id="cd00207">
    <property type="entry name" value="fer2"/>
    <property type="match status" value="1"/>
</dbReference>
<dbReference type="Pfam" id="PF20256">
    <property type="entry name" value="MoCoBD_2"/>
    <property type="match status" value="1"/>
</dbReference>
<dbReference type="InterPro" id="IPR037165">
    <property type="entry name" value="AldOxase/xan_DH_Mopterin-bd_sf"/>
</dbReference>
<dbReference type="eggNOG" id="COG1529">
    <property type="taxonomic scope" value="Bacteria"/>
</dbReference>
<organism evidence="6 7">
    <name type="scientific">Octadecabacter antarcticus 307</name>
    <dbReference type="NCBI Taxonomy" id="391626"/>
    <lineage>
        <taxon>Bacteria</taxon>
        <taxon>Pseudomonadati</taxon>
        <taxon>Pseudomonadota</taxon>
        <taxon>Alphaproteobacteria</taxon>
        <taxon>Rhodobacterales</taxon>
        <taxon>Roseobacteraceae</taxon>
        <taxon>Octadecabacter</taxon>
    </lineage>
</organism>
<evidence type="ECO:0000256" key="3">
    <source>
        <dbReference type="ARBA" id="ARBA00023002"/>
    </source>
</evidence>
<dbReference type="InterPro" id="IPR036010">
    <property type="entry name" value="2Fe-2S_ferredoxin-like_sf"/>
</dbReference>
<comment type="similarity">
    <text evidence="1">Belongs to the xanthine dehydrogenase family.</text>
</comment>
<evidence type="ECO:0000256" key="1">
    <source>
        <dbReference type="ARBA" id="ARBA00006849"/>
    </source>
</evidence>
<evidence type="ECO:0000256" key="4">
    <source>
        <dbReference type="ARBA" id="ARBA00023004"/>
    </source>
</evidence>
<dbReference type="Gene3D" id="3.90.1170.50">
    <property type="entry name" value="Aldehyde oxidase/xanthine dehydrogenase, a/b hammerhead"/>
    <property type="match status" value="1"/>
</dbReference>
<dbReference type="SUPFAM" id="SSF47741">
    <property type="entry name" value="CO dehydrogenase ISP C-domain like"/>
    <property type="match status" value="1"/>
</dbReference>
<evidence type="ECO:0000313" key="6">
    <source>
        <dbReference type="EMBL" id="AGI67922.1"/>
    </source>
</evidence>
<dbReference type="PANTHER" id="PTHR11908:SF157">
    <property type="entry name" value="XANTHINE DEHYDROGENASE SUBUNIT D-RELATED"/>
    <property type="match status" value="1"/>
</dbReference>
<dbReference type="PANTHER" id="PTHR11908">
    <property type="entry name" value="XANTHINE DEHYDROGENASE"/>
    <property type="match status" value="1"/>
</dbReference>
<sequence>MNENPNITGTQFCLDGKTVEVFPAPGVRLSQVLREELGARDVKIGCNAGDCGACTVLLDGAPICACLTPAQQVAGRNVETIAGLYKTDNTTQALAERFQDMGAAQCGICTPGMMVSAVALLRENPTPNVRQVQDALGGVLCRCTGYRKIIDAVVGTAPVARDDAGIVGDPIRHIDALNKVSGAQTFGDDIAPMGTLEIFVIRSPHARAAFQLGDVDAFVVNTNGVEATLSAIDIPGRNLFGVIPQFVDQPVFAEAEARFRGEAVAAIIGTPEAIRNFNPATFPVTWTKLDAVTDVTSAQAAGAGQLHADRTRNVMCGGFVACGDPDAAFANADVTVEGQYNSGFVEHAYIEPEAGFAQMDGDRVEIHACTQAPVMDLDALEAILAMDRKKIRIIPTAVGGGFGSKLDISVQPFLALATLKTGRPVRLNYTRTESMQSSTKRHPSDIRLKIGATKDGKISGFSFYGEFDTGAYASWGPTVANRVPIHASGPYQIPDYRAESKGIYTNNPPAGAFRGFGVPQSAIAQECLFDELAAKLEMDPLDFRILNALKNNVPTVCGQVFSQGVGIGECLESLRPAWDSERKTATAFNVANTTLKRGVGIAAGWYGCGNTSLPNPSTIKSGIWADGTVVLHQGAMDIGQGANTVISQIFATALGISTKLLKIVGPDTDVTPDAGKTSASRQTYVSGNAARLSGEALRASILEKMNVANDATLTFDLGVVRATDITGTYEFDLASLNSDAEGFVFRAEETYDPPTKPLDENGQGIPYAQFGYAAHLVVVEVDTAFGTVKPIKFVAAHDVGKAINPMLVEGQVHGGIAQGLGMALMEEYIPGRTENLHDYLIPTIGDIPPIETIIIEEPDAHGPYGAKGLGEHVLIPTAPCILNAIHDAVGVRITKVPATPARVRAAIKANA</sequence>
<dbReference type="InterPro" id="IPR000674">
    <property type="entry name" value="Ald_Oxase/Xan_DH_a/b"/>
</dbReference>
<accession>M9R6R6</accession>
<dbReference type="Gene3D" id="3.10.20.30">
    <property type="match status" value="1"/>
</dbReference>
<dbReference type="Proteomes" id="UP000005307">
    <property type="component" value="Chromosome"/>
</dbReference>
<dbReference type="Gene3D" id="1.10.150.120">
    <property type="entry name" value="[2Fe-2S]-binding domain"/>
    <property type="match status" value="1"/>
</dbReference>
<keyword evidence="7" id="KW-1185">Reference proteome</keyword>
<protein>
    <submittedName>
        <fullName evidence="6">Molybdenum hydroxylase family protein</fullName>
    </submittedName>
</protein>
<dbReference type="InterPro" id="IPR008274">
    <property type="entry name" value="AldOxase/xan_DH_MoCoBD1"/>
</dbReference>
<dbReference type="EMBL" id="CP003740">
    <property type="protein sequence ID" value="AGI67922.1"/>
    <property type="molecule type" value="Genomic_DNA"/>
</dbReference>
<gene>
    <name evidence="6" type="ORF">OAN307_c22980</name>
</gene>
<dbReference type="InterPro" id="IPR006058">
    <property type="entry name" value="2Fe2S_fd_BS"/>
</dbReference>
<name>M9R6R6_9RHOB</name>